<sequence length="227" mass="24547">MKRASAADKHKSHATTSSGSSSSLRSLNSDRSWEHTLETITISRRSSGRSTSSTMPSSRDRPESVQLFGKTIFNRRARMKRESSNQTPSGTSLHPGELVLDGPTSTNKDHFIPSIFGRRRTLRQDDLGDDPALARKLQISGPYNFQHVTHTKRDHLPDLQRGSRAELPRGFDVEDLHFANFSSEALHTLQDGAAAAAASSGETSAADLSLNRTTALEPATAGAPAAA</sequence>
<evidence type="ECO:0000259" key="2">
    <source>
        <dbReference type="PROSITE" id="PS50108"/>
    </source>
</evidence>
<evidence type="ECO:0000256" key="1">
    <source>
        <dbReference type="SAM" id="MobiDB-lite"/>
    </source>
</evidence>
<dbReference type="AlphaFoldDB" id="H1W3T7"/>
<gene>
    <name evidence="3" type="ORF">CH063_15649</name>
</gene>
<dbReference type="HOGENOM" id="CLU_1219626_0_0_1"/>
<feature type="domain" description="CRIB" evidence="2">
    <location>
        <begin position="139"/>
        <end position="152"/>
    </location>
</feature>
<feature type="compositionally biased region" description="Low complexity" evidence="1">
    <location>
        <begin position="213"/>
        <end position="227"/>
    </location>
</feature>
<protein>
    <recommendedName>
        <fullName evidence="2">CRIB domain-containing protein</fullName>
    </recommendedName>
</protein>
<name>H1W3T7_COLHI</name>
<feature type="region of interest" description="Disordered" evidence="1">
    <location>
        <begin position="204"/>
        <end position="227"/>
    </location>
</feature>
<feature type="compositionally biased region" description="Low complexity" evidence="1">
    <location>
        <begin position="17"/>
        <end position="30"/>
    </location>
</feature>
<organism evidence="3 4">
    <name type="scientific">Colletotrichum higginsianum (strain IMI 349063)</name>
    <name type="common">Crucifer anthracnose fungus</name>
    <dbReference type="NCBI Taxonomy" id="759273"/>
    <lineage>
        <taxon>Eukaryota</taxon>
        <taxon>Fungi</taxon>
        <taxon>Dikarya</taxon>
        <taxon>Ascomycota</taxon>
        <taxon>Pezizomycotina</taxon>
        <taxon>Sordariomycetes</taxon>
        <taxon>Hypocreomycetidae</taxon>
        <taxon>Glomerellales</taxon>
        <taxon>Glomerellaceae</taxon>
        <taxon>Colletotrichum</taxon>
        <taxon>Colletotrichum destructivum species complex</taxon>
    </lineage>
</organism>
<dbReference type="eggNOG" id="ENOG502SQJB">
    <property type="taxonomic scope" value="Eukaryota"/>
</dbReference>
<dbReference type="VEuPathDB" id="FungiDB:CH63R_02648"/>
<evidence type="ECO:0000313" key="4">
    <source>
        <dbReference type="Proteomes" id="UP000007174"/>
    </source>
</evidence>
<dbReference type="Proteomes" id="UP000007174">
    <property type="component" value="Unassembled WGS sequence"/>
</dbReference>
<evidence type="ECO:0000313" key="3">
    <source>
        <dbReference type="EMBL" id="CCF47150.1"/>
    </source>
</evidence>
<reference evidence="4" key="1">
    <citation type="journal article" date="2012" name="Nat. Genet.">
        <title>Lifestyle transitions in plant pathogenic Colletotrichum fungi deciphered by genome and transcriptome analyses.</title>
        <authorList>
            <person name="O'Connell R.J."/>
            <person name="Thon M.R."/>
            <person name="Hacquard S."/>
            <person name="Amyotte S.G."/>
            <person name="Kleemann J."/>
            <person name="Torres M.F."/>
            <person name="Damm U."/>
            <person name="Buiate E.A."/>
            <person name="Epstein L."/>
            <person name="Alkan N."/>
            <person name="Altmueller J."/>
            <person name="Alvarado-Balderrama L."/>
            <person name="Bauser C.A."/>
            <person name="Becker C."/>
            <person name="Birren B.W."/>
            <person name="Chen Z."/>
            <person name="Choi J."/>
            <person name="Crouch J.A."/>
            <person name="Duvick J.P."/>
            <person name="Farman M.A."/>
            <person name="Gan P."/>
            <person name="Heiman D."/>
            <person name="Henrissat B."/>
            <person name="Howard R.J."/>
            <person name="Kabbage M."/>
            <person name="Koch C."/>
            <person name="Kracher B."/>
            <person name="Kubo Y."/>
            <person name="Law A.D."/>
            <person name="Lebrun M.-H."/>
            <person name="Lee Y.-H."/>
            <person name="Miyara I."/>
            <person name="Moore N."/>
            <person name="Neumann U."/>
            <person name="Nordstroem K."/>
            <person name="Panaccione D.G."/>
            <person name="Panstruga R."/>
            <person name="Place M."/>
            <person name="Proctor R.H."/>
            <person name="Prusky D."/>
            <person name="Rech G."/>
            <person name="Reinhardt R."/>
            <person name="Rollins J.A."/>
            <person name="Rounsley S."/>
            <person name="Schardl C.L."/>
            <person name="Schwartz D.C."/>
            <person name="Shenoy N."/>
            <person name="Shirasu K."/>
            <person name="Sikhakolli U.R."/>
            <person name="Stueber K."/>
            <person name="Sukno S.A."/>
            <person name="Sweigard J.A."/>
            <person name="Takano Y."/>
            <person name="Takahara H."/>
            <person name="Trail F."/>
            <person name="van der Does H.C."/>
            <person name="Voll L.M."/>
            <person name="Will I."/>
            <person name="Young S."/>
            <person name="Zeng Q."/>
            <person name="Zhang J."/>
            <person name="Zhou S."/>
            <person name="Dickman M.B."/>
            <person name="Schulze-Lefert P."/>
            <person name="Ver Loren van Themaat E."/>
            <person name="Ma L.-J."/>
            <person name="Vaillancourt L.J."/>
        </authorList>
    </citation>
    <scope>NUCLEOTIDE SEQUENCE [LARGE SCALE GENOMIC DNA]</scope>
    <source>
        <strain evidence="4">IMI 349063</strain>
    </source>
</reference>
<dbReference type="PROSITE" id="PS50108">
    <property type="entry name" value="CRIB"/>
    <property type="match status" value="1"/>
</dbReference>
<feature type="region of interest" description="Disordered" evidence="1">
    <location>
        <begin position="1"/>
        <end position="111"/>
    </location>
</feature>
<dbReference type="EMBL" id="CACQ02009416">
    <property type="protein sequence ID" value="CCF47150.1"/>
    <property type="molecule type" value="Genomic_DNA"/>
</dbReference>
<proteinExistence type="predicted"/>
<accession>H1W3T7</accession>
<dbReference type="STRING" id="759273.H1W3T7"/>
<feature type="compositionally biased region" description="Low complexity" evidence="1">
    <location>
        <begin position="39"/>
        <end position="57"/>
    </location>
</feature>
<dbReference type="InterPro" id="IPR000095">
    <property type="entry name" value="CRIB_dom"/>
</dbReference>